<evidence type="ECO:0000313" key="1">
    <source>
        <dbReference type="EMBL" id="QKG19817.1"/>
    </source>
</evidence>
<sequence>MRRQWTAEELGDTFDGDEERDQVGPRILVAFLSDLGAKGVEVRDVEREVDAEGEENIALELSVASGTLHVQFPGVPLEWLQRRADHENDWRTWRASNYSDAMYVQGYEYFDWDEAVQVAAERAASGDL</sequence>
<dbReference type="EMBL" id="CP053892">
    <property type="protein sequence ID" value="QKG19817.1"/>
    <property type="molecule type" value="Genomic_DNA"/>
</dbReference>
<gene>
    <name evidence="1" type="ORF">ACTIVE_1453</name>
</gene>
<reference evidence="1 2" key="1">
    <citation type="submission" date="2020-05" db="EMBL/GenBank/DDBJ databases">
        <title>Actinomadura verrucosospora NRRL-B18236 (PFL_A860) Genome sequencing and assembly.</title>
        <authorList>
            <person name="Samborskyy M."/>
        </authorList>
    </citation>
    <scope>NUCLEOTIDE SEQUENCE [LARGE SCALE GENOMIC DNA]</scope>
    <source>
        <strain evidence="1 2">NRRL:B18236</strain>
    </source>
</reference>
<accession>A0A7D3ZD74</accession>
<dbReference type="AlphaFoldDB" id="A0A7D3ZD74"/>
<evidence type="ECO:0000313" key="2">
    <source>
        <dbReference type="Proteomes" id="UP000501240"/>
    </source>
</evidence>
<proteinExistence type="predicted"/>
<protein>
    <submittedName>
        <fullName evidence="1">Uncharacterized protein</fullName>
    </submittedName>
</protein>
<name>A0A7D3ZD74_ACTVE</name>
<dbReference type="Proteomes" id="UP000501240">
    <property type="component" value="Chromosome"/>
</dbReference>
<keyword evidence="2" id="KW-1185">Reference proteome</keyword>
<organism evidence="1 2">
    <name type="scientific">Actinomadura verrucosospora</name>
    <dbReference type="NCBI Taxonomy" id="46165"/>
    <lineage>
        <taxon>Bacteria</taxon>
        <taxon>Bacillati</taxon>
        <taxon>Actinomycetota</taxon>
        <taxon>Actinomycetes</taxon>
        <taxon>Streptosporangiales</taxon>
        <taxon>Thermomonosporaceae</taxon>
        <taxon>Actinomadura</taxon>
    </lineage>
</organism>